<proteinExistence type="predicted"/>
<gene>
    <name evidence="1" type="ORF">CITCOLO1_LOCUS11431</name>
</gene>
<dbReference type="Proteomes" id="UP001642487">
    <property type="component" value="Chromosome 4"/>
</dbReference>
<accession>A0ABP0YGC5</accession>
<keyword evidence="2" id="KW-1185">Reference proteome</keyword>
<name>A0ABP0YGC5_9ROSI</name>
<organism evidence="1 2">
    <name type="scientific">Citrullus colocynthis</name>
    <name type="common">colocynth</name>
    <dbReference type="NCBI Taxonomy" id="252529"/>
    <lineage>
        <taxon>Eukaryota</taxon>
        <taxon>Viridiplantae</taxon>
        <taxon>Streptophyta</taxon>
        <taxon>Embryophyta</taxon>
        <taxon>Tracheophyta</taxon>
        <taxon>Spermatophyta</taxon>
        <taxon>Magnoliopsida</taxon>
        <taxon>eudicotyledons</taxon>
        <taxon>Gunneridae</taxon>
        <taxon>Pentapetalae</taxon>
        <taxon>rosids</taxon>
        <taxon>fabids</taxon>
        <taxon>Cucurbitales</taxon>
        <taxon>Cucurbitaceae</taxon>
        <taxon>Benincaseae</taxon>
        <taxon>Citrullus</taxon>
    </lineage>
</organism>
<reference evidence="1 2" key="1">
    <citation type="submission" date="2024-03" db="EMBL/GenBank/DDBJ databases">
        <authorList>
            <person name="Gkanogiannis A."/>
            <person name="Becerra Lopez-Lavalle L."/>
        </authorList>
    </citation>
    <scope>NUCLEOTIDE SEQUENCE [LARGE SCALE GENOMIC DNA]</scope>
</reference>
<dbReference type="EMBL" id="OZ021738">
    <property type="protein sequence ID" value="CAK9319426.1"/>
    <property type="molecule type" value="Genomic_DNA"/>
</dbReference>
<evidence type="ECO:0000313" key="2">
    <source>
        <dbReference type="Proteomes" id="UP001642487"/>
    </source>
</evidence>
<evidence type="ECO:0000313" key="1">
    <source>
        <dbReference type="EMBL" id="CAK9319426.1"/>
    </source>
</evidence>
<sequence length="82" mass="9630">MLSWCKAVWPESTTIHKLRNETTCTELELGDDAPSMNLEKARTEHELGEGTHRAWMWRRHAPSMNLETECTEHELEDRTHRA</sequence>
<protein>
    <submittedName>
        <fullName evidence="1">Uncharacterized protein</fullName>
    </submittedName>
</protein>